<dbReference type="GO" id="GO:0051537">
    <property type="term" value="F:2 iron, 2 sulfur cluster binding"/>
    <property type="evidence" value="ECO:0007669"/>
    <property type="project" value="UniProtKB-KW"/>
</dbReference>
<evidence type="ECO:0000256" key="4">
    <source>
        <dbReference type="ARBA" id="ARBA00023004"/>
    </source>
</evidence>
<keyword evidence="2" id="KW-0001">2Fe-2S</keyword>
<dbReference type="CDD" id="cd00207">
    <property type="entry name" value="fer2"/>
    <property type="match status" value="1"/>
</dbReference>
<proteinExistence type="inferred from homology"/>
<evidence type="ECO:0000256" key="6">
    <source>
        <dbReference type="ARBA" id="ARBA00034078"/>
    </source>
</evidence>
<keyword evidence="5" id="KW-0411">Iron-sulfur</keyword>
<reference evidence="9" key="1">
    <citation type="submission" date="2013-02" db="EMBL/GenBank/DDBJ databases">
        <authorList>
            <consortium name="The Broad Institute Genome Sequencing Platform"/>
            <person name="Cuomo C."/>
            <person name="Becnel J."/>
            <person name="Sanscrainte N."/>
            <person name="Walker B."/>
            <person name="Young S.K."/>
            <person name="Zeng Q."/>
            <person name="Gargeya S."/>
            <person name="Fitzgerald M."/>
            <person name="Haas B."/>
            <person name="Abouelleil A."/>
            <person name="Alvarado L."/>
            <person name="Arachchi H.M."/>
            <person name="Berlin A.M."/>
            <person name="Chapman S.B."/>
            <person name="Dewar J."/>
            <person name="Goldberg J."/>
            <person name="Griggs A."/>
            <person name="Gujja S."/>
            <person name="Hansen M."/>
            <person name="Howarth C."/>
            <person name="Imamovic A."/>
            <person name="Larimer J."/>
            <person name="McCowan C."/>
            <person name="Murphy C."/>
            <person name="Neiman D."/>
            <person name="Pearson M."/>
            <person name="Priest M."/>
            <person name="Roberts A."/>
            <person name="Saif S."/>
            <person name="Shea T."/>
            <person name="Sisk P."/>
            <person name="Sykes S."/>
            <person name="Wortman J."/>
            <person name="Nusbaum C."/>
            <person name="Birren B."/>
        </authorList>
    </citation>
    <scope>NUCLEOTIDE SEQUENCE [LARGE SCALE GENOMIC DNA]</scope>
    <source>
        <strain evidence="9">PRA339</strain>
    </source>
</reference>
<dbReference type="GO" id="GO:0140647">
    <property type="term" value="P:P450-containing electron transport chain"/>
    <property type="evidence" value="ECO:0007669"/>
    <property type="project" value="InterPro"/>
</dbReference>
<dbReference type="Gene3D" id="3.10.20.30">
    <property type="match status" value="1"/>
</dbReference>
<dbReference type="HOGENOM" id="CLU_082632_5_0_1"/>
<dbReference type="InterPro" id="IPR012675">
    <property type="entry name" value="Beta-grasp_dom_sf"/>
</dbReference>
<evidence type="ECO:0000256" key="2">
    <source>
        <dbReference type="ARBA" id="ARBA00022714"/>
    </source>
</evidence>
<gene>
    <name evidence="8" type="ORF">H312_02003</name>
</gene>
<accession>A0A059F001</accession>
<dbReference type="Proteomes" id="UP000030655">
    <property type="component" value="Unassembled WGS sequence"/>
</dbReference>
<sequence>MLEKIPITFKRLNQIFKVFAIKNETILECTRRNKVPLEGACEGSLACSTCHVIIPKNIYNKLSEPSDREYDMLDQAFGLTDTSRLGCQVKITELMKNSTIELPRATRNLAVDGFIPTPH</sequence>
<dbReference type="PROSITE" id="PS00814">
    <property type="entry name" value="ADX"/>
    <property type="match status" value="1"/>
</dbReference>
<dbReference type="STRING" id="1288291.A0A059F001"/>
<dbReference type="PROSITE" id="PS51085">
    <property type="entry name" value="2FE2S_FER_2"/>
    <property type="match status" value="1"/>
</dbReference>
<keyword evidence="3" id="KW-0479">Metal-binding</keyword>
<dbReference type="VEuPathDB" id="MicrosporidiaDB:H312_02003"/>
<reference evidence="8 9" key="2">
    <citation type="submission" date="2014-03" db="EMBL/GenBank/DDBJ databases">
        <title>The Genome Sequence of Anncaliia algerae insect isolate PRA339.</title>
        <authorList>
            <consortium name="The Broad Institute Genome Sequencing Platform"/>
            <consortium name="The Broad Institute Genome Sequencing Center for Infectious Disease"/>
            <person name="Cuomo C."/>
            <person name="Becnel J."/>
            <person name="Sanscrainte N."/>
            <person name="Walker B."/>
            <person name="Young S.K."/>
            <person name="Zeng Q."/>
            <person name="Gargeya S."/>
            <person name="Fitzgerald M."/>
            <person name="Haas B."/>
            <person name="Abouelleil A."/>
            <person name="Alvarado L."/>
            <person name="Arachchi H.M."/>
            <person name="Berlin A.M."/>
            <person name="Chapman S.B."/>
            <person name="Dewar J."/>
            <person name="Goldberg J."/>
            <person name="Griggs A."/>
            <person name="Gujja S."/>
            <person name="Hansen M."/>
            <person name="Howarth C."/>
            <person name="Imamovic A."/>
            <person name="Larimer J."/>
            <person name="McCowan C."/>
            <person name="Murphy C."/>
            <person name="Neiman D."/>
            <person name="Pearson M."/>
            <person name="Priest M."/>
            <person name="Roberts A."/>
            <person name="Saif S."/>
            <person name="Shea T."/>
            <person name="Sisk P."/>
            <person name="Sykes S."/>
            <person name="Wortman J."/>
            <person name="Nusbaum C."/>
            <person name="Birren B."/>
        </authorList>
    </citation>
    <scope>NUCLEOTIDE SEQUENCE [LARGE SCALE GENOMIC DNA]</scope>
    <source>
        <strain evidence="8 9">PRA339</strain>
    </source>
</reference>
<protein>
    <recommendedName>
        <fullName evidence="7">2Fe-2S ferredoxin-type domain-containing protein</fullName>
    </recommendedName>
</protein>
<dbReference type="PRINTS" id="PR00355">
    <property type="entry name" value="ADRENODOXIN"/>
</dbReference>
<evidence type="ECO:0000259" key="7">
    <source>
        <dbReference type="PROSITE" id="PS51085"/>
    </source>
</evidence>
<keyword evidence="9" id="KW-1185">Reference proteome</keyword>
<dbReference type="GO" id="GO:0046872">
    <property type="term" value="F:metal ion binding"/>
    <property type="evidence" value="ECO:0007669"/>
    <property type="project" value="UniProtKB-KW"/>
</dbReference>
<dbReference type="Pfam" id="PF00111">
    <property type="entry name" value="Fer2"/>
    <property type="match status" value="1"/>
</dbReference>
<evidence type="ECO:0000256" key="1">
    <source>
        <dbReference type="ARBA" id="ARBA00010914"/>
    </source>
</evidence>
<comment type="cofactor">
    <cofactor evidence="6">
        <name>[2Fe-2S] cluster</name>
        <dbReference type="ChEBI" id="CHEBI:190135"/>
    </cofactor>
</comment>
<organism evidence="8 9">
    <name type="scientific">Anncaliia algerae PRA339</name>
    <dbReference type="NCBI Taxonomy" id="1288291"/>
    <lineage>
        <taxon>Eukaryota</taxon>
        <taxon>Fungi</taxon>
        <taxon>Fungi incertae sedis</taxon>
        <taxon>Microsporidia</taxon>
        <taxon>Tubulinosematoidea</taxon>
        <taxon>Tubulinosematidae</taxon>
        <taxon>Anncaliia</taxon>
    </lineage>
</organism>
<dbReference type="AlphaFoldDB" id="A0A059F001"/>
<dbReference type="SUPFAM" id="SSF54292">
    <property type="entry name" value="2Fe-2S ferredoxin-like"/>
    <property type="match status" value="1"/>
</dbReference>
<comment type="similarity">
    <text evidence="1">Belongs to the adrenodoxin/putidaredoxin family.</text>
</comment>
<name>A0A059F001_9MICR</name>
<dbReference type="InterPro" id="IPR001055">
    <property type="entry name" value="Adrenodoxin-like"/>
</dbReference>
<dbReference type="OrthoDB" id="268593at2759"/>
<dbReference type="GO" id="GO:0009055">
    <property type="term" value="F:electron transfer activity"/>
    <property type="evidence" value="ECO:0007669"/>
    <property type="project" value="TreeGrafter"/>
</dbReference>
<dbReference type="InterPro" id="IPR018298">
    <property type="entry name" value="Adrenodoxin_Fe-S_BS"/>
</dbReference>
<evidence type="ECO:0000256" key="3">
    <source>
        <dbReference type="ARBA" id="ARBA00022723"/>
    </source>
</evidence>
<evidence type="ECO:0000256" key="5">
    <source>
        <dbReference type="ARBA" id="ARBA00023014"/>
    </source>
</evidence>
<dbReference type="InterPro" id="IPR036010">
    <property type="entry name" value="2Fe-2S_ferredoxin-like_sf"/>
</dbReference>
<evidence type="ECO:0000313" key="8">
    <source>
        <dbReference type="EMBL" id="KCZ80583.1"/>
    </source>
</evidence>
<dbReference type="InterPro" id="IPR001041">
    <property type="entry name" value="2Fe-2S_ferredoxin-type"/>
</dbReference>
<feature type="domain" description="2Fe-2S ferredoxin-type" evidence="7">
    <location>
        <begin position="3"/>
        <end position="106"/>
    </location>
</feature>
<evidence type="ECO:0000313" key="9">
    <source>
        <dbReference type="Proteomes" id="UP000030655"/>
    </source>
</evidence>
<dbReference type="EMBL" id="KK365172">
    <property type="protein sequence ID" value="KCZ80583.1"/>
    <property type="molecule type" value="Genomic_DNA"/>
</dbReference>
<keyword evidence="4" id="KW-0408">Iron</keyword>
<dbReference type="PANTHER" id="PTHR23426:SF65">
    <property type="entry name" value="FERREDOXIN-2, MITOCHONDRIAL"/>
    <property type="match status" value="1"/>
</dbReference>
<dbReference type="PANTHER" id="PTHR23426">
    <property type="entry name" value="FERREDOXIN/ADRENODOXIN"/>
    <property type="match status" value="1"/>
</dbReference>
<dbReference type="GO" id="GO:0005739">
    <property type="term" value="C:mitochondrion"/>
    <property type="evidence" value="ECO:0007669"/>
    <property type="project" value="TreeGrafter"/>
</dbReference>